<proteinExistence type="predicted"/>
<sequence length="37" mass="4158">MYGKSGAKSPVYKGLIYQYDKDWNLINQYEGSGLAAK</sequence>
<name>A0A8S5TMA0_9CAUD</name>
<dbReference type="EMBL" id="BK032856">
    <property type="protein sequence ID" value="DAF64305.1"/>
    <property type="molecule type" value="Genomic_DNA"/>
</dbReference>
<evidence type="ECO:0000313" key="1">
    <source>
        <dbReference type="EMBL" id="DAF64305.1"/>
    </source>
</evidence>
<organism evidence="1">
    <name type="scientific">Podoviridae sp. ct2m58</name>
    <dbReference type="NCBI Taxonomy" id="2827721"/>
    <lineage>
        <taxon>Viruses</taxon>
        <taxon>Duplodnaviria</taxon>
        <taxon>Heunggongvirae</taxon>
        <taxon>Uroviricota</taxon>
        <taxon>Caudoviricetes</taxon>
    </lineage>
</organism>
<reference evidence="1" key="1">
    <citation type="journal article" date="2021" name="Proc. Natl. Acad. Sci. U.S.A.">
        <title>A Catalog of Tens of Thousands of Viruses from Human Metagenomes Reveals Hidden Associations with Chronic Diseases.</title>
        <authorList>
            <person name="Tisza M.J."/>
            <person name="Buck C.B."/>
        </authorList>
    </citation>
    <scope>NUCLEOTIDE SEQUENCE</scope>
    <source>
        <strain evidence="1">Ct2m58</strain>
    </source>
</reference>
<protein>
    <submittedName>
        <fullName evidence="1">Uncharacterized protein</fullName>
    </submittedName>
</protein>
<accession>A0A8S5TMA0</accession>